<dbReference type="InterPro" id="IPR035595">
    <property type="entry name" value="UDP_glycos_trans_CS"/>
</dbReference>
<dbReference type="FunFam" id="3.40.50.2000:FF:000021">
    <property type="entry name" value="UDP-glucuronosyltransferase"/>
    <property type="match status" value="1"/>
</dbReference>
<dbReference type="Proteomes" id="UP000198287">
    <property type="component" value="Unassembled WGS sequence"/>
</dbReference>
<dbReference type="AlphaFoldDB" id="A0A226ETN4"/>
<accession>A0A226ETN4</accession>
<dbReference type="InterPro" id="IPR050271">
    <property type="entry name" value="UDP-glycosyltransferase"/>
</dbReference>
<gene>
    <name evidence="6" type="ORF">Fcan01_05953</name>
</gene>
<dbReference type="OrthoDB" id="5835829at2759"/>
<dbReference type="STRING" id="158441.A0A226ETN4"/>
<comment type="similarity">
    <text evidence="1 4">Belongs to the UDP-glycosyltransferase family.</text>
</comment>
<dbReference type="SUPFAM" id="SSF53756">
    <property type="entry name" value="UDP-Glycosyltransferase/glycogen phosphorylase"/>
    <property type="match status" value="1"/>
</dbReference>
<evidence type="ECO:0000256" key="3">
    <source>
        <dbReference type="ARBA" id="ARBA00022679"/>
    </source>
</evidence>
<keyword evidence="7" id="KW-1185">Reference proteome</keyword>
<evidence type="ECO:0000256" key="5">
    <source>
        <dbReference type="SAM" id="Phobius"/>
    </source>
</evidence>
<protein>
    <submittedName>
        <fullName evidence="6">UDP-glucuronosyltransferase 1-3</fullName>
    </submittedName>
</protein>
<evidence type="ECO:0000256" key="4">
    <source>
        <dbReference type="RuleBase" id="RU003718"/>
    </source>
</evidence>
<keyword evidence="5" id="KW-0472">Membrane</keyword>
<dbReference type="GO" id="GO:0008194">
    <property type="term" value="F:UDP-glycosyltransferase activity"/>
    <property type="evidence" value="ECO:0007669"/>
    <property type="project" value="InterPro"/>
</dbReference>
<comment type="caution">
    <text evidence="6">The sequence shown here is derived from an EMBL/GenBank/DDBJ whole genome shotgun (WGS) entry which is preliminary data.</text>
</comment>
<dbReference type="PROSITE" id="PS00375">
    <property type="entry name" value="UDPGT"/>
    <property type="match status" value="1"/>
</dbReference>
<feature type="transmembrane region" description="Helical" evidence="5">
    <location>
        <begin position="498"/>
        <end position="522"/>
    </location>
</feature>
<keyword evidence="5" id="KW-0812">Transmembrane</keyword>
<proteinExistence type="inferred from homology"/>
<dbReference type="InterPro" id="IPR002213">
    <property type="entry name" value="UDP_glucos_trans"/>
</dbReference>
<sequence length="538" mass="61645">MNKLIPNFKSISIFLSVVQFCLGEHIVFLHTCASYSHRVSQWPLAMSLAEKGHNVTFISPYGPSSELSSPKVTEIQPQDLKAFMNKIIEQNFDVNHRAYGLVPPLFMVIDYFCYSACHEMYKSEEIKAWIASNPQVDLVVADTMADCSYGLAHKFDAKTILYQPIPVVTKHFESFGINAETESLPDYDVSKPTPLTFFSRVAGAMLPLWYRVIEPIFHQKYKSLFSEELGLTNLPDVHDMRELTSLMIINGDYLSDYPRSFPPFVVKVPGIHLKKTGEHKPLKKEIEDFIHAKDEIGGNKTEGFIYISFGTVAKAPNLPIELREIFLKTIKSFPHRFIWKWEGGKIPEEYPSNLLFVEWVDQQDVLAHPKIKAFLTQAGRPSFQEALGNGVPTITFPVLADQDFNAHRMRDLGISIGLDFVGLTQEKLTEAISRLLTDDSYKKRSVQLAKLSKDVPMDPVDTALWWTEFVLRHTKEELELLKPLSRHLTWYQKRGFDVWLFLFGFLSLSTWMTYVILCRIYASFFGNNNFSSIKLKKS</sequence>
<evidence type="ECO:0000313" key="6">
    <source>
        <dbReference type="EMBL" id="OXA60424.1"/>
    </source>
</evidence>
<dbReference type="PANTHER" id="PTHR48043:SF145">
    <property type="entry name" value="FI06409P-RELATED"/>
    <property type="match status" value="1"/>
</dbReference>
<evidence type="ECO:0000313" key="7">
    <source>
        <dbReference type="Proteomes" id="UP000198287"/>
    </source>
</evidence>
<name>A0A226ETN4_FOLCA</name>
<evidence type="ECO:0000256" key="2">
    <source>
        <dbReference type="ARBA" id="ARBA00022676"/>
    </source>
</evidence>
<keyword evidence="2 4" id="KW-0328">Glycosyltransferase</keyword>
<dbReference type="Gene3D" id="3.40.50.2000">
    <property type="entry name" value="Glycogen Phosphorylase B"/>
    <property type="match status" value="2"/>
</dbReference>
<dbReference type="PANTHER" id="PTHR48043">
    <property type="entry name" value="EG:EG0003.4 PROTEIN-RELATED"/>
    <property type="match status" value="1"/>
</dbReference>
<reference evidence="6 7" key="1">
    <citation type="submission" date="2015-12" db="EMBL/GenBank/DDBJ databases">
        <title>The genome of Folsomia candida.</title>
        <authorList>
            <person name="Faddeeva A."/>
            <person name="Derks M.F."/>
            <person name="Anvar Y."/>
            <person name="Smit S."/>
            <person name="Van Straalen N."/>
            <person name="Roelofs D."/>
        </authorList>
    </citation>
    <scope>NUCLEOTIDE SEQUENCE [LARGE SCALE GENOMIC DNA]</scope>
    <source>
        <strain evidence="6 7">VU population</strain>
        <tissue evidence="6">Whole body</tissue>
    </source>
</reference>
<keyword evidence="5" id="KW-1133">Transmembrane helix</keyword>
<dbReference type="Pfam" id="PF00201">
    <property type="entry name" value="UDPGT"/>
    <property type="match status" value="1"/>
</dbReference>
<evidence type="ECO:0000256" key="1">
    <source>
        <dbReference type="ARBA" id="ARBA00009995"/>
    </source>
</evidence>
<dbReference type="CDD" id="cd03784">
    <property type="entry name" value="GT1_Gtf-like"/>
    <property type="match status" value="1"/>
</dbReference>
<organism evidence="6 7">
    <name type="scientific">Folsomia candida</name>
    <name type="common">Springtail</name>
    <dbReference type="NCBI Taxonomy" id="158441"/>
    <lineage>
        <taxon>Eukaryota</taxon>
        <taxon>Metazoa</taxon>
        <taxon>Ecdysozoa</taxon>
        <taxon>Arthropoda</taxon>
        <taxon>Hexapoda</taxon>
        <taxon>Collembola</taxon>
        <taxon>Entomobryomorpha</taxon>
        <taxon>Isotomoidea</taxon>
        <taxon>Isotomidae</taxon>
        <taxon>Proisotominae</taxon>
        <taxon>Folsomia</taxon>
    </lineage>
</organism>
<dbReference type="EMBL" id="LNIX01000002">
    <property type="protein sequence ID" value="OXA60424.1"/>
    <property type="molecule type" value="Genomic_DNA"/>
</dbReference>
<dbReference type="OMA" id="SIEFLWI"/>
<keyword evidence="3 4" id="KW-0808">Transferase</keyword>